<feature type="domain" description="Aminotransferase class I/classII large" evidence="6">
    <location>
        <begin position="623"/>
        <end position="722"/>
    </location>
</feature>
<dbReference type="PANTHER" id="PTHR10617:SF107">
    <property type="entry name" value="ELECTRON TRANSFER FLAVOPROTEIN-UBIQUINONE OXIDOREDUCTASE, MITOCHONDRIAL"/>
    <property type="match status" value="1"/>
</dbReference>
<dbReference type="GO" id="GO:0004174">
    <property type="term" value="F:electron-transferring-flavoprotein dehydrogenase activity"/>
    <property type="evidence" value="ECO:0007669"/>
    <property type="project" value="InterPro"/>
</dbReference>
<evidence type="ECO:0000259" key="6">
    <source>
        <dbReference type="Pfam" id="PF00155"/>
    </source>
</evidence>
<accession>A0A4S4KTP1</accession>
<sequence length="1135" mass="124724">MSNEGNYIVSLSRVTAWLSSVAEELGVEIYPGFAGAGLVYGNGGVLGVRTNEVGLDKEERMKDTFEPGMEFRAKVTLLAEGAHGSLSKEAIRRFGLREGKNLQTYGIGVKEVWKVDPSKYQAGKVVHTMGWPLDWRTYGGGWVYHMDDGLVSLGLVIGLDYTNPYLSPYRELQRIKHHPYFTDLLSGDSTRIAYGARSLNEGGIQSVPKLHFPGGALIGCSAGFVNVAKIKGTHNAMKSGMLAAEAAYDAISSDVESEQPTDMSKYEESLRSSWVFDDLHEVRNLRPSFNTRLGLWGGLVYSGIDSLFLKGRTPWTFNHSSASDAAHTKPASECRPIDYPPFQPPLSTDLLTSLALTGTNHAEDQPVHLRVRRYLTPNNEVGKEGKKPEPDVEEPEPFVEDKEVRKEHVKVNVGEYAGLLGRACPAQVYEYVEDEASRSAEGEGWDGKKLVINSQGYAPLNSDFDSFYTRRFKLRIDDCFSHPVTGVPGRTIVLLDRYSPDHNNTMISTGTRTRALNVSSYNYLGFAQGKGACAEAVVESVERYGLSACGTRLEGGTLDLHVQAESIVSRFLGMEATLVSSMGFATNSTIIPALVGKGCLVISDELNHASIRVAKGNRRATEHGKKILVIVEGLYSMEGTLVNLPAIIELKKKYKFYLFVDEAHSVGALGPHGRGVTDYYGSFGAAGGYVSGNKSLIDRLRICGHSGTYTEAMAPPVLTQVIASMASIMGITLPQKHSPSSRSSLHNSENAALGIEYESYPGRVPAAALPSWMTLTPSMCDGSDSRMRLRRLAFNTRYLNRALRKLGFITYGHDDSPVVPLLLFHLGKMATFSRLMRTRATPIIVVVVSYPATPLVTSRVRFCMSASHTKEDVDTVLKACDEIGELLDLKQAEGERWPLQEIMDRAVELVNMDEGVDIVFYNGPAFQSLETAMGIAAIEAAQRAAVKHFVYCSVLLPGLRKLSNHELKLGVEEYLAESGLNFTILQPTAYMQNFKVKDIAAKSVLAWGASPKTVQSFIDLQDLADIARLVILDPAPHNYARYDVVGDRRSLEDIASIITRRANLSAAVVCQQLPREQVAAMATKGQGAYAQEAMNMLLYYWDKRGIPGNNNTVRWLLGREPVGWETFVDRELGNK</sequence>
<keyword evidence="3" id="KW-0274">FAD</keyword>
<dbReference type="InterPro" id="IPR008030">
    <property type="entry name" value="NmrA-like"/>
</dbReference>
<comment type="caution">
    <text evidence="9">The sequence shown here is derived from an EMBL/GenBank/DDBJ whole genome shotgun (WGS) entry which is preliminary data.</text>
</comment>
<comment type="cofactor">
    <cofactor evidence="1">
        <name>FAD</name>
        <dbReference type="ChEBI" id="CHEBI:57692"/>
    </cofactor>
</comment>
<evidence type="ECO:0000259" key="7">
    <source>
        <dbReference type="Pfam" id="PF05368"/>
    </source>
</evidence>
<dbReference type="SUPFAM" id="SSF51905">
    <property type="entry name" value="FAD/NAD(P)-binding domain"/>
    <property type="match status" value="1"/>
</dbReference>
<evidence type="ECO:0000313" key="10">
    <source>
        <dbReference type="Proteomes" id="UP000309038"/>
    </source>
</evidence>
<dbReference type="Gene3D" id="3.90.25.10">
    <property type="entry name" value="UDP-galactose 4-epimerase, domain 1"/>
    <property type="match status" value="1"/>
</dbReference>
<reference evidence="9 10" key="1">
    <citation type="submission" date="2019-02" db="EMBL/GenBank/DDBJ databases">
        <title>Genome sequencing of the rare red list fungi Phlebia centrifuga.</title>
        <authorList>
            <person name="Buettner E."/>
            <person name="Kellner H."/>
        </authorList>
    </citation>
    <scope>NUCLEOTIDE SEQUENCE [LARGE SCALE GENOMIC DNA]</scope>
    <source>
        <strain evidence="9 10">DSM 108282</strain>
    </source>
</reference>
<dbReference type="Gene3D" id="3.30.9.90">
    <property type="match status" value="2"/>
</dbReference>
<dbReference type="SUPFAM" id="SSF53383">
    <property type="entry name" value="PLP-dependent transferases"/>
    <property type="match status" value="1"/>
</dbReference>
<organism evidence="9 10">
    <name type="scientific">Hermanssonia centrifuga</name>
    <dbReference type="NCBI Taxonomy" id="98765"/>
    <lineage>
        <taxon>Eukaryota</taxon>
        <taxon>Fungi</taxon>
        <taxon>Dikarya</taxon>
        <taxon>Basidiomycota</taxon>
        <taxon>Agaricomycotina</taxon>
        <taxon>Agaricomycetes</taxon>
        <taxon>Polyporales</taxon>
        <taxon>Meruliaceae</taxon>
        <taxon>Hermanssonia</taxon>
    </lineage>
</organism>
<dbReference type="InterPro" id="IPR036291">
    <property type="entry name" value="NAD(P)-bd_dom_sf"/>
</dbReference>
<dbReference type="PANTHER" id="PTHR10617">
    <property type="entry name" value="ELECTRON TRANSFER FLAVOPROTEIN-UBIQUINONE OXIDOREDUCTASE"/>
    <property type="match status" value="1"/>
</dbReference>
<protein>
    <submittedName>
        <fullName evidence="9">Uncharacterized protein</fullName>
    </submittedName>
</protein>
<evidence type="ECO:0000256" key="4">
    <source>
        <dbReference type="ARBA" id="ARBA00023002"/>
    </source>
</evidence>
<evidence type="ECO:0000313" key="9">
    <source>
        <dbReference type="EMBL" id="THH02039.1"/>
    </source>
</evidence>
<dbReference type="Gene3D" id="3.90.1150.10">
    <property type="entry name" value="Aspartate Aminotransferase, domain 1"/>
    <property type="match status" value="2"/>
</dbReference>
<keyword evidence="2" id="KW-0285">Flavoprotein</keyword>
<dbReference type="Pfam" id="PF05368">
    <property type="entry name" value="NmrA"/>
    <property type="match status" value="1"/>
</dbReference>
<dbReference type="Gene3D" id="3.40.50.720">
    <property type="entry name" value="NAD(P)-binding Rossmann-like Domain"/>
    <property type="match status" value="1"/>
</dbReference>
<keyword evidence="10" id="KW-1185">Reference proteome</keyword>
<dbReference type="Gene3D" id="3.40.640.10">
    <property type="entry name" value="Type I PLP-dependent aspartate aminotransferase-like (Major domain)"/>
    <property type="match status" value="2"/>
</dbReference>
<feature type="domain" description="NmrA-like" evidence="7">
    <location>
        <begin position="910"/>
        <end position="1079"/>
    </location>
</feature>
<dbReference type="SUPFAM" id="SSF54373">
    <property type="entry name" value="FAD-linked reductases, C-terminal domain"/>
    <property type="match status" value="1"/>
</dbReference>
<feature type="compositionally biased region" description="Basic and acidic residues" evidence="5">
    <location>
        <begin position="381"/>
        <end position="390"/>
    </location>
</feature>
<dbReference type="Proteomes" id="UP000309038">
    <property type="component" value="Unassembled WGS sequence"/>
</dbReference>
<feature type="domain" description="Aminotransferase class I/classII large" evidence="6">
    <location>
        <begin position="787"/>
        <end position="879"/>
    </location>
</feature>
<evidence type="ECO:0000259" key="8">
    <source>
        <dbReference type="Pfam" id="PF21162"/>
    </source>
</evidence>
<feature type="domain" description="Aminotransferase class I/classII large" evidence="6">
    <location>
        <begin position="516"/>
        <end position="613"/>
    </location>
</feature>
<dbReference type="SUPFAM" id="SSF51735">
    <property type="entry name" value="NAD(P)-binding Rossmann-fold domains"/>
    <property type="match status" value="1"/>
</dbReference>
<dbReference type="Gene3D" id="3.30.70.20">
    <property type="match status" value="1"/>
</dbReference>
<evidence type="ECO:0000256" key="2">
    <source>
        <dbReference type="ARBA" id="ARBA00022630"/>
    </source>
</evidence>
<dbReference type="InterPro" id="IPR036188">
    <property type="entry name" value="FAD/NAD-bd_sf"/>
</dbReference>
<dbReference type="GO" id="GO:0030170">
    <property type="term" value="F:pyridoxal phosphate binding"/>
    <property type="evidence" value="ECO:0007669"/>
    <property type="project" value="InterPro"/>
</dbReference>
<gene>
    <name evidence="9" type="ORF">EW026_g799</name>
</gene>
<evidence type="ECO:0000256" key="1">
    <source>
        <dbReference type="ARBA" id="ARBA00001974"/>
    </source>
</evidence>
<dbReference type="InterPro" id="IPR040156">
    <property type="entry name" value="ETF-QO"/>
</dbReference>
<dbReference type="AlphaFoldDB" id="A0A4S4KTP1"/>
<dbReference type="InterPro" id="IPR015424">
    <property type="entry name" value="PyrdxlP-dep_Trfase"/>
</dbReference>
<dbReference type="InterPro" id="IPR015421">
    <property type="entry name" value="PyrdxlP-dep_Trfase_major"/>
</dbReference>
<dbReference type="InterPro" id="IPR004839">
    <property type="entry name" value="Aminotransferase_I/II_large"/>
</dbReference>
<dbReference type="EMBL" id="SGPJ01000012">
    <property type="protein sequence ID" value="THH02039.1"/>
    <property type="molecule type" value="Genomic_DNA"/>
</dbReference>
<dbReference type="InterPro" id="IPR015422">
    <property type="entry name" value="PyrdxlP-dep_Trfase_small"/>
</dbReference>
<evidence type="ECO:0000256" key="5">
    <source>
        <dbReference type="SAM" id="MobiDB-lite"/>
    </source>
</evidence>
<feature type="domain" description="ETF-QO/FixC ubiquinone-binding" evidence="8">
    <location>
        <begin position="105"/>
        <end position="199"/>
    </location>
</feature>
<feature type="region of interest" description="Disordered" evidence="5">
    <location>
        <begin position="376"/>
        <end position="401"/>
    </location>
</feature>
<keyword evidence="4" id="KW-0560">Oxidoreductase</keyword>
<proteinExistence type="predicted"/>
<dbReference type="Pfam" id="PF00155">
    <property type="entry name" value="Aminotran_1_2"/>
    <property type="match status" value="3"/>
</dbReference>
<name>A0A4S4KTP1_9APHY</name>
<dbReference type="InterPro" id="IPR049398">
    <property type="entry name" value="ETF-QO/FixC_UQ-bd"/>
</dbReference>
<dbReference type="GO" id="GO:0005743">
    <property type="term" value="C:mitochondrial inner membrane"/>
    <property type="evidence" value="ECO:0007669"/>
    <property type="project" value="TreeGrafter"/>
</dbReference>
<evidence type="ECO:0000256" key="3">
    <source>
        <dbReference type="ARBA" id="ARBA00022827"/>
    </source>
</evidence>
<dbReference type="Pfam" id="PF21162">
    <property type="entry name" value="ETFQO_UQ-bd"/>
    <property type="match status" value="1"/>
</dbReference>